<dbReference type="SUPFAM" id="SSF51735">
    <property type="entry name" value="NAD(P)-binding Rossmann-fold domains"/>
    <property type="match status" value="1"/>
</dbReference>
<dbReference type="EMBL" id="CP017269">
    <property type="protein sequence ID" value="AOT68603.1"/>
    <property type="molecule type" value="Genomic_DNA"/>
</dbReference>
<dbReference type="OrthoDB" id="9804695at2"/>
<dbReference type="AlphaFoldDB" id="A0A1D8GCG7"/>
<gene>
    <name evidence="2" type="ORF">Gferi_02715</name>
</gene>
<dbReference type="InterPro" id="IPR036291">
    <property type="entry name" value="NAD(P)-bd_dom_sf"/>
</dbReference>
<feature type="domain" description="CoA-binding" evidence="1">
    <location>
        <begin position="10"/>
        <end position="102"/>
    </location>
</feature>
<organism evidence="2 3">
    <name type="scientific">Geosporobacter ferrireducens</name>
    <dbReference type="NCBI Taxonomy" id="1424294"/>
    <lineage>
        <taxon>Bacteria</taxon>
        <taxon>Bacillati</taxon>
        <taxon>Bacillota</taxon>
        <taxon>Clostridia</taxon>
        <taxon>Peptostreptococcales</taxon>
        <taxon>Thermotaleaceae</taxon>
        <taxon>Geosporobacter</taxon>
    </lineage>
</organism>
<dbReference type="PANTHER" id="PTHR33303">
    <property type="entry name" value="CYTOPLASMIC PROTEIN-RELATED"/>
    <property type="match status" value="1"/>
</dbReference>
<keyword evidence="3" id="KW-1185">Reference proteome</keyword>
<proteinExistence type="predicted"/>
<evidence type="ECO:0000313" key="2">
    <source>
        <dbReference type="EMBL" id="AOT68603.1"/>
    </source>
</evidence>
<dbReference type="InterPro" id="IPR003781">
    <property type="entry name" value="CoA-bd"/>
</dbReference>
<dbReference type="Proteomes" id="UP000095743">
    <property type="component" value="Chromosome"/>
</dbReference>
<evidence type="ECO:0000259" key="1">
    <source>
        <dbReference type="SMART" id="SM00881"/>
    </source>
</evidence>
<accession>A0A1D8GCG7</accession>
<sequence length="129" mass="14597">MDMELLKKEMLEKKIWAVIGATPNVEKFGYKIFKKLKSKGYEVYAVNPNYDTVEGDKCYSDLASLPVKPECVNMVVPPAVSKKFLAEIEKEGIQYVWFQPGTFDEDTIDLAESKGLKIVYYDCVLVALG</sequence>
<dbReference type="STRING" id="1424294.Gferi_02715"/>
<protein>
    <submittedName>
        <fullName evidence="2">CoA-binding protein</fullName>
    </submittedName>
</protein>
<dbReference type="Gene3D" id="3.40.50.720">
    <property type="entry name" value="NAD(P)-binding Rossmann-like Domain"/>
    <property type="match status" value="1"/>
</dbReference>
<evidence type="ECO:0000313" key="3">
    <source>
        <dbReference type="Proteomes" id="UP000095743"/>
    </source>
</evidence>
<name>A0A1D8GCG7_9FIRM</name>
<dbReference type="SMART" id="SM00881">
    <property type="entry name" value="CoA_binding"/>
    <property type="match status" value="1"/>
</dbReference>
<dbReference type="RefSeq" id="WP_069974179.1">
    <property type="nucleotide sequence ID" value="NZ_CP017269.1"/>
</dbReference>
<reference evidence="2 3" key="1">
    <citation type="submission" date="2016-09" db="EMBL/GenBank/DDBJ databases">
        <title>Genomic analysis reveals versatility of anaerobic energy metabolism of Geosporobacter ferrireducens IRF9 of phylum Firmicutes.</title>
        <authorList>
            <person name="Kim S.-J."/>
        </authorList>
    </citation>
    <scope>NUCLEOTIDE SEQUENCE [LARGE SCALE GENOMIC DNA]</scope>
    <source>
        <strain evidence="2 3">IRF9</strain>
    </source>
</reference>
<dbReference type="KEGG" id="gfe:Gferi_02715"/>
<dbReference type="PANTHER" id="PTHR33303:SF2">
    <property type="entry name" value="COA-BINDING DOMAIN-CONTAINING PROTEIN"/>
    <property type="match status" value="1"/>
</dbReference>
<dbReference type="Pfam" id="PF13380">
    <property type="entry name" value="CoA_binding_2"/>
    <property type="match status" value="1"/>
</dbReference>